<comment type="caution">
    <text evidence="1">The sequence shown here is derived from an EMBL/GenBank/DDBJ whole genome shotgun (WGS) entry which is preliminary data.</text>
</comment>
<evidence type="ECO:0000313" key="1">
    <source>
        <dbReference type="EMBL" id="RHF52367.1"/>
    </source>
</evidence>
<proteinExistence type="predicted"/>
<dbReference type="EMBL" id="QRHE01000003">
    <property type="protein sequence ID" value="RHF52367.1"/>
    <property type="molecule type" value="Genomic_DNA"/>
</dbReference>
<gene>
    <name evidence="1" type="ORF">DW674_04130</name>
</gene>
<evidence type="ECO:0000313" key="2">
    <source>
        <dbReference type="Proteomes" id="UP000283442"/>
    </source>
</evidence>
<name>A0A414NY87_9FIRM</name>
<reference evidence="1 2" key="1">
    <citation type="submission" date="2018-08" db="EMBL/GenBank/DDBJ databases">
        <title>A genome reference for cultivated species of the human gut microbiota.</title>
        <authorList>
            <person name="Zou Y."/>
            <person name="Xue W."/>
            <person name="Luo G."/>
        </authorList>
    </citation>
    <scope>NUCLEOTIDE SEQUENCE [LARGE SCALE GENOMIC DNA]</scope>
    <source>
        <strain evidence="1 2">AM25-21AC</strain>
    </source>
</reference>
<dbReference type="Proteomes" id="UP000283442">
    <property type="component" value="Unassembled WGS sequence"/>
</dbReference>
<sequence length="468" mass="53925">MRRLKAQAEQEQTLLEKDAADWAAAKGAPHHDADTGVQSASSEWSAEYGLVTRMILDDRVRIRLAEEQLRRARKQLGEQADGIEYAKRDIEIAAKRLSWRRQMEQALVRRQSMLMRRISSDGASYDTGALSDDNRDDLMRISDLRAEFIAELQQSGYIDDQNAHLADDLLVQDILLPRLRIDGEVRASDRHSTGGRREYHQNVSELRTRIYPSYNIDGNWHAIGMFEAKKNFGDRDDHVFQFDRYYLEGMIDAAKLTIGTSSSFMANGNVYDSKFKGLRIRGGQPVVYTFEYGKANDADQTWDLSADYEQPLYGLGAGFYQFVDGRDRFDRIVPGTQSIAMLRAHRLMGDFDAGIMLLYGRDRGHDGTGYVLSLLNGTEKSWIRHNRNWWLNYYYQPYETYYQHTMNGTADIMRKYGGMKGIGIGYSYTVAPDLLWNIEYYHLNELDGGKNSNTIWTALTYYFKNYED</sequence>
<protein>
    <submittedName>
        <fullName evidence="1">Uncharacterized protein</fullName>
    </submittedName>
</protein>
<dbReference type="SUPFAM" id="SSF56935">
    <property type="entry name" value="Porins"/>
    <property type="match status" value="1"/>
</dbReference>
<dbReference type="AlphaFoldDB" id="A0A414NY87"/>
<organism evidence="1 2">
    <name type="scientific">Mitsuokella multacida</name>
    <dbReference type="NCBI Taxonomy" id="52226"/>
    <lineage>
        <taxon>Bacteria</taxon>
        <taxon>Bacillati</taxon>
        <taxon>Bacillota</taxon>
        <taxon>Negativicutes</taxon>
        <taxon>Selenomonadales</taxon>
        <taxon>Selenomonadaceae</taxon>
        <taxon>Mitsuokella</taxon>
    </lineage>
</organism>
<accession>A0A414NY87</accession>